<keyword evidence="3 7" id="KW-0479">Metal-binding</keyword>
<dbReference type="PANTHER" id="PTHR24305">
    <property type="entry name" value="CYTOCHROME P450"/>
    <property type="match status" value="1"/>
</dbReference>
<dbReference type="GO" id="GO:0020037">
    <property type="term" value="F:heme binding"/>
    <property type="evidence" value="ECO:0007669"/>
    <property type="project" value="InterPro"/>
</dbReference>
<feature type="binding site" description="axial binding residue" evidence="7">
    <location>
        <position position="452"/>
    </location>
    <ligand>
        <name>heme</name>
        <dbReference type="ChEBI" id="CHEBI:30413"/>
    </ligand>
    <ligandPart>
        <name>Fe</name>
        <dbReference type="ChEBI" id="CHEBI:18248"/>
    </ligandPart>
</feature>
<dbReference type="SUPFAM" id="SSF48264">
    <property type="entry name" value="Cytochrome P450"/>
    <property type="match status" value="1"/>
</dbReference>
<name>A0A3N4HTI1_ASCIM</name>
<protein>
    <submittedName>
        <fullName evidence="9">Cytochrome P450 monooxygenase-like protein</fullName>
    </submittedName>
</protein>
<evidence type="ECO:0000256" key="4">
    <source>
        <dbReference type="ARBA" id="ARBA00023002"/>
    </source>
</evidence>
<dbReference type="InterPro" id="IPR036396">
    <property type="entry name" value="Cyt_P450_sf"/>
</dbReference>
<evidence type="ECO:0000256" key="8">
    <source>
        <dbReference type="RuleBase" id="RU000461"/>
    </source>
</evidence>
<evidence type="ECO:0000256" key="5">
    <source>
        <dbReference type="ARBA" id="ARBA00023004"/>
    </source>
</evidence>
<proteinExistence type="inferred from homology"/>
<comment type="cofactor">
    <cofactor evidence="1 7">
        <name>heme</name>
        <dbReference type="ChEBI" id="CHEBI:30413"/>
    </cofactor>
</comment>
<dbReference type="PROSITE" id="PS00086">
    <property type="entry name" value="CYTOCHROME_P450"/>
    <property type="match status" value="1"/>
</dbReference>
<evidence type="ECO:0000313" key="9">
    <source>
        <dbReference type="EMBL" id="RPA77155.1"/>
    </source>
</evidence>
<evidence type="ECO:0000256" key="6">
    <source>
        <dbReference type="ARBA" id="ARBA00023033"/>
    </source>
</evidence>
<evidence type="ECO:0000313" key="10">
    <source>
        <dbReference type="Proteomes" id="UP000275078"/>
    </source>
</evidence>
<organism evidence="9 10">
    <name type="scientific">Ascobolus immersus RN42</name>
    <dbReference type="NCBI Taxonomy" id="1160509"/>
    <lineage>
        <taxon>Eukaryota</taxon>
        <taxon>Fungi</taxon>
        <taxon>Dikarya</taxon>
        <taxon>Ascomycota</taxon>
        <taxon>Pezizomycotina</taxon>
        <taxon>Pezizomycetes</taxon>
        <taxon>Pezizales</taxon>
        <taxon>Ascobolaceae</taxon>
        <taxon>Ascobolus</taxon>
    </lineage>
</organism>
<keyword evidence="10" id="KW-1185">Reference proteome</keyword>
<dbReference type="PRINTS" id="PR00385">
    <property type="entry name" value="P450"/>
</dbReference>
<dbReference type="InterPro" id="IPR001128">
    <property type="entry name" value="Cyt_P450"/>
</dbReference>
<evidence type="ECO:0000256" key="1">
    <source>
        <dbReference type="ARBA" id="ARBA00001971"/>
    </source>
</evidence>
<evidence type="ECO:0000256" key="2">
    <source>
        <dbReference type="ARBA" id="ARBA00010617"/>
    </source>
</evidence>
<comment type="similarity">
    <text evidence="2 8">Belongs to the cytochrome P450 family.</text>
</comment>
<gene>
    <name evidence="9" type="ORF">BJ508DRAFT_213062</name>
</gene>
<dbReference type="InterPro" id="IPR002401">
    <property type="entry name" value="Cyt_P450_E_grp-I"/>
</dbReference>
<sequence length="509" mass="58508">MAVIDLYDLRASLLSDEHFTRTILFRLATFYLLWKAVATTYSVFFGPLSKFPGPRMAATTQWYRTYIELVKNVSMSTKLKELHEQYGPVVRIGPNELHFSSPTAYNAIYQQKFDKEPILYKSFGEDESSFGYLSVKEAKPRKDLLNPLFSRRETIRMQGLVQEKVDKLCKNMVKRYEEGKSCNMLMALRCAAMDVITTFCFAKSVDSLDEPDFEAPIIIAMESTLPSFLLFRHFPLIRWLVFSLPPWLTMVTAPKMKGLLDLQKMLSGQIAEVKADPSVLEKTPHRTIYHPLLQEANVSAKSLYEEGQAMLFAGTDTVSNTVMLAIFHILENPAIHKRLQEELIEFWPDLNTTPRYEELEKLPYLNAVIKESLRHTPAVAAGLLRIVGPESANIDGYEVPQGTVISMAILFMHMNKTIFRHGEKFVPEAWLEPGAKELESKLVPFSKGPRMCLGQNLAYCELYLMFANIFRRFDLTLDGTVASDLEWRECFLPWYYKRHIHCYTKPRTA</sequence>
<dbReference type="Proteomes" id="UP000275078">
    <property type="component" value="Unassembled WGS sequence"/>
</dbReference>
<dbReference type="GO" id="GO:0004497">
    <property type="term" value="F:monooxygenase activity"/>
    <property type="evidence" value="ECO:0007669"/>
    <property type="project" value="UniProtKB-KW"/>
</dbReference>
<dbReference type="CDD" id="cd11062">
    <property type="entry name" value="CYP58-like"/>
    <property type="match status" value="1"/>
</dbReference>
<dbReference type="GO" id="GO:0016705">
    <property type="term" value="F:oxidoreductase activity, acting on paired donors, with incorporation or reduction of molecular oxygen"/>
    <property type="evidence" value="ECO:0007669"/>
    <property type="project" value="InterPro"/>
</dbReference>
<dbReference type="PANTHER" id="PTHR24305:SF157">
    <property type="entry name" value="N-ACETYLTRYPTOPHAN 6-HYDROXYLASE IVOC-RELATED"/>
    <property type="match status" value="1"/>
</dbReference>
<dbReference type="GO" id="GO:0005506">
    <property type="term" value="F:iron ion binding"/>
    <property type="evidence" value="ECO:0007669"/>
    <property type="project" value="InterPro"/>
</dbReference>
<dbReference type="OrthoDB" id="3945418at2759"/>
<evidence type="ECO:0000256" key="3">
    <source>
        <dbReference type="ARBA" id="ARBA00022723"/>
    </source>
</evidence>
<dbReference type="Pfam" id="PF00067">
    <property type="entry name" value="p450"/>
    <property type="match status" value="1"/>
</dbReference>
<dbReference type="STRING" id="1160509.A0A3N4HTI1"/>
<keyword evidence="5 7" id="KW-0408">Iron</keyword>
<dbReference type="InterPro" id="IPR017972">
    <property type="entry name" value="Cyt_P450_CS"/>
</dbReference>
<accession>A0A3N4HTI1</accession>
<keyword evidence="6 8" id="KW-0503">Monooxygenase</keyword>
<dbReference type="PRINTS" id="PR00463">
    <property type="entry name" value="EP450I"/>
</dbReference>
<keyword evidence="4 8" id="KW-0560">Oxidoreductase</keyword>
<reference evidence="9 10" key="1">
    <citation type="journal article" date="2018" name="Nat. Ecol. Evol.">
        <title>Pezizomycetes genomes reveal the molecular basis of ectomycorrhizal truffle lifestyle.</title>
        <authorList>
            <person name="Murat C."/>
            <person name="Payen T."/>
            <person name="Noel B."/>
            <person name="Kuo A."/>
            <person name="Morin E."/>
            <person name="Chen J."/>
            <person name="Kohler A."/>
            <person name="Krizsan K."/>
            <person name="Balestrini R."/>
            <person name="Da Silva C."/>
            <person name="Montanini B."/>
            <person name="Hainaut M."/>
            <person name="Levati E."/>
            <person name="Barry K.W."/>
            <person name="Belfiori B."/>
            <person name="Cichocki N."/>
            <person name="Clum A."/>
            <person name="Dockter R.B."/>
            <person name="Fauchery L."/>
            <person name="Guy J."/>
            <person name="Iotti M."/>
            <person name="Le Tacon F."/>
            <person name="Lindquist E.A."/>
            <person name="Lipzen A."/>
            <person name="Malagnac F."/>
            <person name="Mello A."/>
            <person name="Molinier V."/>
            <person name="Miyauchi S."/>
            <person name="Poulain J."/>
            <person name="Riccioni C."/>
            <person name="Rubini A."/>
            <person name="Sitrit Y."/>
            <person name="Splivallo R."/>
            <person name="Traeger S."/>
            <person name="Wang M."/>
            <person name="Zifcakova L."/>
            <person name="Wipf D."/>
            <person name="Zambonelli A."/>
            <person name="Paolocci F."/>
            <person name="Nowrousian M."/>
            <person name="Ottonello S."/>
            <person name="Baldrian P."/>
            <person name="Spatafora J.W."/>
            <person name="Henrissat B."/>
            <person name="Nagy L.G."/>
            <person name="Aury J.M."/>
            <person name="Wincker P."/>
            <person name="Grigoriev I.V."/>
            <person name="Bonfante P."/>
            <person name="Martin F.M."/>
        </authorList>
    </citation>
    <scope>NUCLEOTIDE SEQUENCE [LARGE SCALE GENOMIC DNA]</scope>
    <source>
        <strain evidence="9 10">RN42</strain>
    </source>
</reference>
<dbReference type="Gene3D" id="1.10.630.10">
    <property type="entry name" value="Cytochrome P450"/>
    <property type="match status" value="1"/>
</dbReference>
<dbReference type="InterPro" id="IPR050121">
    <property type="entry name" value="Cytochrome_P450_monoxygenase"/>
</dbReference>
<evidence type="ECO:0000256" key="7">
    <source>
        <dbReference type="PIRSR" id="PIRSR602401-1"/>
    </source>
</evidence>
<keyword evidence="7 8" id="KW-0349">Heme</keyword>
<dbReference type="AlphaFoldDB" id="A0A3N4HTI1"/>
<dbReference type="EMBL" id="ML119731">
    <property type="protein sequence ID" value="RPA77155.1"/>
    <property type="molecule type" value="Genomic_DNA"/>
</dbReference>